<sequence length="106" mass="11605">MFIFYGFFVTDCISTDIPIFCDVLISKYIDGNTACPMNPSFIKPNAKGIVMQLVGKNAVSSDSIKLLGADGFEKSSQMTTLTSAVADMIPKSDSMRDCKSKIQFEQ</sequence>
<protein>
    <submittedName>
        <fullName evidence="1">1661_t:CDS:1</fullName>
    </submittedName>
</protein>
<evidence type="ECO:0000313" key="1">
    <source>
        <dbReference type="EMBL" id="CAG8586398.1"/>
    </source>
</evidence>
<dbReference type="Proteomes" id="UP000789508">
    <property type="component" value="Unassembled WGS sequence"/>
</dbReference>
<dbReference type="AlphaFoldDB" id="A0A9N9C239"/>
<reference evidence="1" key="1">
    <citation type="submission" date="2021-06" db="EMBL/GenBank/DDBJ databases">
        <authorList>
            <person name="Kallberg Y."/>
            <person name="Tangrot J."/>
            <person name="Rosling A."/>
        </authorList>
    </citation>
    <scope>NUCLEOTIDE SEQUENCE</scope>
    <source>
        <strain evidence="1">FL130A</strain>
    </source>
</reference>
<comment type="caution">
    <text evidence="1">The sequence shown here is derived from an EMBL/GenBank/DDBJ whole genome shotgun (WGS) entry which is preliminary data.</text>
</comment>
<keyword evidence="2" id="KW-1185">Reference proteome</keyword>
<organism evidence="1 2">
    <name type="scientific">Ambispora leptoticha</name>
    <dbReference type="NCBI Taxonomy" id="144679"/>
    <lineage>
        <taxon>Eukaryota</taxon>
        <taxon>Fungi</taxon>
        <taxon>Fungi incertae sedis</taxon>
        <taxon>Mucoromycota</taxon>
        <taxon>Glomeromycotina</taxon>
        <taxon>Glomeromycetes</taxon>
        <taxon>Archaeosporales</taxon>
        <taxon>Ambisporaceae</taxon>
        <taxon>Ambispora</taxon>
    </lineage>
</organism>
<gene>
    <name evidence="1" type="ORF">ALEPTO_LOCUS7504</name>
</gene>
<name>A0A9N9C239_9GLOM</name>
<dbReference type="EMBL" id="CAJVPS010003309">
    <property type="protein sequence ID" value="CAG8586398.1"/>
    <property type="molecule type" value="Genomic_DNA"/>
</dbReference>
<proteinExistence type="predicted"/>
<evidence type="ECO:0000313" key="2">
    <source>
        <dbReference type="Proteomes" id="UP000789508"/>
    </source>
</evidence>
<accession>A0A9N9C239</accession>